<accession>A0A1H8UAQ4</accession>
<dbReference type="AlphaFoldDB" id="A0A1H8UAQ4"/>
<dbReference type="STRING" id="501024.RTCCBAU85039_5522"/>
<dbReference type="EMBL" id="FOCV01000033">
    <property type="protein sequence ID" value="SEP00352.1"/>
    <property type="molecule type" value="Genomic_DNA"/>
</dbReference>
<dbReference type="EMBL" id="FNXB01000042">
    <property type="protein sequence ID" value="SEI16935.1"/>
    <property type="molecule type" value="Genomic_DNA"/>
</dbReference>
<name>A0A1H8UAQ4_9HYPH</name>
<reference evidence="1" key="3">
    <citation type="submission" date="2016-10" db="EMBL/GenBank/DDBJ databases">
        <authorList>
            <person name="de Groot N.N."/>
        </authorList>
    </citation>
    <scope>NUCLEOTIDE SEQUENCE [LARGE SCALE GENOMIC DNA]</scope>
    <source>
        <strain evidence="1">CCBAU85039</strain>
    </source>
</reference>
<organism evidence="1 3">
    <name type="scientific">Rhizobium tibeticum</name>
    <dbReference type="NCBI Taxonomy" id="501024"/>
    <lineage>
        <taxon>Bacteria</taxon>
        <taxon>Pseudomonadati</taxon>
        <taxon>Pseudomonadota</taxon>
        <taxon>Alphaproteobacteria</taxon>
        <taxon>Hyphomicrobiales</taxon>
        <taxon>Rhizobiaceae</taxon>
        <taxon>Rhizobium/Agrobacterium group</taxon>
        <taxon>Rhizobium</taxon>
    </lineage>
</organism>
<reference evidence="2 4" key="2">
    <citation type="submission" date="2016-10" db="EMBL/GenBank/DDBJ databases">
        <authorList>
            <person name="Varghese N."/>
            <person name="Submissions S."/>
        </authorList>
    </citation>
    <scope>NUCLEOTIDE SEQUENCE [LARGE SCALE GENOMIC DNA]</scope>
    <source>
        <strain evidence="2 4">CGMCC 1.7071</strain>
    </source>
</reference>
<keyword evidence="4" id="KW-1185">Reference proteome</keyword>
<dbReference type="Proteomes" id="UP000198939">
    <property type="component" value="Unassembled WGS sequence"/>
</dbReference>
<protein>
    <submittedName>
        <fullName evidence="2">GrpB protein</fullName>
    </submittedName>
</protein>
<evidence type="ECO:0000313" key="1">
    <source>
        <dbReference type="EMBL" id="SEI16935.1"/>
    </source>
</evidence>
<gene>
    <name evidence="1" type="ORF">RTCCBAU85039_5522</name>
    <name evidence="2" type="ORF">SAMN05216228_103310</name>
</gene>
<evidence type="ECO:0000313" key="3">
    <source>
        <dbReference type="Proteomes" id="UP000183063"/>
    </source>
</evidence>
<dbReference type="Gene3D" id="3.30.460.10">
    <property type="entry name" value="Beta Polymerase, domain 2"/>
    <property type="match status" value="1"/>
</dbReference>
<evidence type="ECO:0000313" key="4">
    <source>
        <dbReference type="Proteomes" id="UP000198939"/>
    </source>
</evidence>
<dbReference type="Proteomes" id="UP000183063">
    <property type="component" value="Unassembled WGS sequence"/>
</dbReference>
<evidence type="ECO:0000313" key="2">
    <source>
        <dbReference type="EMBL" id="SEP00352.1"/>
    </source>
</evidence>
<proteinExistence type="predicted"/>
<reference evidence="3" key="1">
    <citation type="submission" date="2016-10" db="EMBL/GenBank/DDBJ databases">
        <authorList>
            <person name="Wibberg D."/>
        </authorList>
    </citation>
    <scope>NUCLEOTIDE SEQUENCE [LARGE SCALE GENOMIC DNA]</scope>
</reference>
<dbReference type="InterPro" id="IPR043519">
    <property type="entry name" value="NT_sf"/>
</dbReference>
<sequence length="61" mass="7105">MLFRSTNRRATNVHVRDRGRFNQLHPLLCRDFLRTERIAANACGVFKQRLAWQSSSAQSSE</sequence>